<protein>
    <recommendedName>
        <fullName evidence="1">Signal peptidase I</fullName>
        <ecNumber evidence="1">3.4.21.89</ecNumber>
    </recommendedName>
</protein>
<dbReference type="GO" id="GO:0004252">
    <property type="term" value="F:serine-type endopeptidase activity"/>
    <property type="evidence" value="ECO:0007669"/>
    <property type="project" value="UniProtKB-UniRule"/>
</dbReference>
<feature type="region of interest" description="Disordered" evidence="2">
    <location>
        <begin position="72"/>
        <end position="92"/>
    </location>
</feature>
<evidence type="ECO:0000313" key="5">
    <source>
        <dbReference type="EMBL" id="VFA89081.1"/>
    </source>
</evidence>
<dbReference type="InterPro" id="IPR001733">
    <property type="entry name" value="Peptidase_S26B"/>
</dbReference>
<evidence type="ECO:0000313" key="4">
    <source>
        <dbReference type="EMBL" id="VFA82721.1"/>
    </source>
</evidence>
<feature type="region of interest" description="Disordered" evidence="2">
    <location>
        <begin position="1"/>
        <end position="29"/>
    </location>
</feature>
<evidence type="ECO:0000256" key="1">
    <source>
        <dbReference type="NCBIfam" id="TIGR02228"/>
    </source>
</evidence>
<comment type="caution">
    <text evidence="5">The sequence shown here is derived from an EMBL/GenBank/DDBJ whole genome shotgun (WGS) entry which is preliminary data.</text>
</comment>
<proteinExistence type="predicted"/>
<dbReference type="Proteomes" id="UP000360750">
    <property type="component" value="Unassembled WGS sequence"/>
</dbReference>
<dbReference type="RefSeq" id="WP_244941118.1">
    <property type="nucleotide sequence ID" value="NZ_CAACYD010000005.1"/>
</dbReference>
<dbReference type="CDD" id="cd06462">
    <property type="entry name" value="Peptidase_S24_S26"/>
    <property type="match status" value="1"/>
</dbReference>
<feature type="transmembrane region" description="Helical" evidence="3">
    <location>
        <begin position="227"/>
        <end position="245"/>
    </location>
</feature>
<dbReference type="GO" id="GO:0016020">
    <property type="term" value="C:membrane"/>
    <property type="evidence" value="ECO:0007669"/>
    <property type="project" value="UniProtKB-UniRule"/>
</dbReference>
<evidence type="ECO:0000256" key="3">
    <source>
        <dbReference type="SAM" id="Phobius"/>
    </source>
</evidence>
<evidence type="ECO:0000313" key="6">
    <source>
        <dbReference type="Proteomes" id="UP000360750"/>
    </source>
</evidence>
<dbReference type="NCBIfam" id="TIGR02228">
    <property type="entry name" value="sigpep_I_arch"/>
    <property type="match status" value="1"/>
</dbReference>
<organism evidence="5 6">
    <name type="scientific">Gordonia paraffinivorans</name>
    <dbReference type="NCBI Taxonomy" id="175628"/>
    <lineage>
        <taxon>Bacteria</taxon>
        <taxon>Bacillati</taxon>
        <taxon>Actinomycetota</taxon>
        <taxon>Actinomycetes</taxon>
        <taxon>Mycobacteriales</taxon>
        <taxon>Gordoniaceae</taxon>
        <taxon>Gordonia</taxon>
    </lineage>
</organism>
<dbReference type="AlphaFoldDB" id="A0ABD7V546"/>
<dbReference type="EMBL" id="CAACYD010000005">
    <property type="protein sequence ID" value="VFA82721.1"/>
    <property type="molecule type" value="Genomic_DNA"/>
</dbReference>
<feature type="transmembrane region" description="Helical" evidence="3">
    <location>
        <begin position="98"/>
        <end position="125"/>
    </location>
</feature>
<gene>
    <name evidence="4" type="ORF">NCTC8139_01196</name>
    <name evidence="5" type="ORF">NCTC8139_02641</name>
</gene>
<sequence length="257" mass="27201">MTTTVKPGSGRTGDISGSWKQFGPPGGAHVVPRARQVPTPPPVVPTTFVPPSEAPTEPIPVGVRFCCGRGELLGREPGRPGSGPPTSRRPRSRRLGDAVLNILAVFGVLCIVLTVVAFVGNYSIILFKTGSMDPTIPQGSAAVVHEIPAAQVKVGDIVTVDRGPGLKPITHRAISVTPIGGGRVEIEMQGDANPNPDPEPYRVSTVKKVLWHVPGLARQVVWLSHPYVLAAITLGAALLVLWTFWPKPSTGRRPDDA</sequence>
<keyword evidence="3" id="KW-0812">Transmembrane</keyword>
<reference evidence="5 6" key="1">
    <citation type="submission" date="2019-02" db="EMBL/GenBank/DDBJ databases">
        <authorList>
            <consortium name="Pathogen Informatics"/>
        </authorList>
    </citation>
    <scope>NUCLEOTIDE SEQUENCE [LARGE SCALE GENOMIC DNA]</scope>
    <source>
        <strain evidence="5 6">3012STDY6756503</strain>
    </source>
</reference>
<dbReference type="GO" id="GO:0006465">
    <property type="term" value="P:signal peptide processing"/>
    <property type="evidence" value="ECO:0007669"/>
    <property type="project" value="UniProtKB-UniRule"/>
</dbReference>
<keyword evidence="3" id="KW-1133">Transmembrane helix</keyword>
<dbReference type="GO" id="GO:0009003">
    <property type="term" value="F:signal peptidase activity"/>
    <property type="evidence" value="ECO:0007669"/>
    <property type="project" value="UniProtKB-EC"/>
</dbReference>
<keyword evidence="3" id="KW-0472">Membrane</keyword>
<evidence type="ECO:0000256" key="2">
    <source>
        <dbReference type="SAM" id="MobiDB-lite"/>
    </source>
</evidence>
<dbReference type="EC" id="3.4.21.89" evidence="1"/>
<accession>A0ABD7V546</accession>
<dbReference type="EMBL" id="CAACYD010000006">
    <property type="protein sequence ID" value="VFA89081.1"/>
    <property type="molecule type" value="Genomic_DNA"/>
</dbReference>
<name>A0ABD7V546_9ACTN</name>
<dbReference type="GeneID" id="60750636"/>